<feature type="compositionally biased region" description="Polar residues" evidence="1">
    <location>
        <begin position="1"/>
        <end position="12"/>
    </location>
</feature>
<feature type="region of interest" description="Disordered" evidence="1">
    <location>
        <begin position="612"/>
        <end position="650"/>
    </location>
</feature>
<keyword evidence="2" id="KW-0472">Membrane</keyword>
<feature type="transmembrane region" description="Helical" evidence="2">
    <location>
        <begin position="184"/>
        <end position="202"/>
    </location>
</feature>
<keyword evidence="2" id="KW-0812">Transmembrane</keyword>
<gene>
    <name evidence="3" type="ORF">FM105_07145</name>
</gene>
<keyword evidence="2" id="KW-1133">Transmembrane helix</keyword>
<feature type="compositionally biased region" description="Low complexity" evidence="1">
    <location>
        <begin position="341"/>
        <end position="351"/>
    </location>
</feature>
<feature type="compositionally biased region" description="Low complexity" evidence="1">
    <location>
        <begin position="23"/>
        <end position="128"/>
    </location>
</feature>
<feature type="transmembrane region" description="Helical" evidence="2">
    <location>
        <begin position="222"/>
        <end position="243"/>
    </location>
</feature>
<dbReference type="AlphaFoldDB" id="A0A1X6XFY2"/>
<feature type="region of interest" description="Disordered" evidence="1">
    <location>
        <begin position="1"/>
        <end position="138"/>
    </location>
</feature>
<name>A0A1X6XFY2_9MICO</name>
<feature type="region of interest" description="Disordered" evidence="1">
    <location>
        <begin position="662"/>
        <end position="713"/>
    </location>
</feature>
<feature type="compositionally biased region" description="Polar residues" evidence="1">
    <location>
        <begin position="496"/>
        <end position="506"/>
    </location>
</feature>
<feature type="compositionally biased region" description="Low complexity" evidence="1">
    <location>
        <begin position="816"/>
        <end position="833"/>
    </location>
</feature>
<accession>A0A1X6XFY2</accession>
<feature type="transmembrane region" description="Helical" evidence="2">
    <location>
        <begin position="288"/>
        <end position="313"/>
    </location>
</feature>
<organism evidence="3 4">
    <name type="scientific">Brevibacterium yomogidense</name>
    <dbReference type="NCBI Taxonomy" id="946573"/>
    <lineage>
        <taxon>Bacteria</taxon>
        <taxon>Bacillati</taxon>
        <taxon>Actinomycetota</taxon>
        <taxon>Actinomycetes</taxon>
        <taxon>Micrococcales</taxon>
        <taxon>Brevibacteriaceae</taxon>
        <taxon>Brevibacterium</taxon>
    </lineage>
</organism>
<dbReference type="Proteomes" id="UP000196581">
    <property type="component" value="Unassembled WGS sequence"/>
</dbReference>
<feature type="transmembrane region" description="Helical" evidence="2">
    <location>
        <begin position="255"/>
        <end position="276"/>
    </location>
</feature>
<feature type="region of interest" description="Disordered" evidence="1">
    <location>
        <begin position="396"/>
        <end position="506"/>
    </location>
</feature>
<feature type="compositionally biased region" description="Low complexity" evidence="1">
    <location>
        <begin position="759"/>
        <end position="776"/>
    </location>
</feature>
<evidence type="ECO:0000313" key="3">
    <source>
        <dbReference type="EMBL" id="SLM97487.1"/>
    </source>
</evidence>
<protein>
    <submittedName>
        <fullName evidence="3">Uncharacterized protein</fullName>
    </submittedName>
</protein>
<dbReference type="EMBL" id="FWFF01000012">
    <property type="protein sequence ID" value="SLM97487.1"/>
    <property type="molecule type" value="Genomic_DNA"/>
</dbReference>
<evidence type="ECO:0000256" key="2">
    <source>
        <dbReference type="SAM" id="Phobius"/>
    </source>
</evidence>
<feature type="region of interest" description="Disordered" evidence="1">
    <location>
        <begin position="741"/>
        <end position="834"/>
    </location>
</feature>
<feature type="compositionally biased region" description="Basic and acidic residues" evidence="1">
    <location>
        <begin position="743"/>
        <end position="757"/>
    </location>
</feature>
<keyword evidence="4" id="KW-1185">Reference proteome</keyword>
<feature type="region of interest" description="Disordered" evidence="1">
    <location>
        <begin position="538"/>
        <end position="559"/>
    </location>
</feature>
<sequence>MSTPYQPPQGSGHQEWGQPGADPAAQYGSAGAPAYGAQQQYGQQQYGQDQYGQAQYGQQPYGQAQYGQGQHGQQQYGQAPYGASEQAYGSQGQQFAAGQPAQGQSTPQGQQFAQGQPMQGQPMQSGAGYDPYAQQHGSMPGAYGSGPAAYGSAPQGVQMQNAHGGTGSTARPGSLLGPLSLRDLMLLVAALLSFIGMVTPFFRFGAFSMSYLESSVFSWSFWGMGMVFLGILPLIVAGVLTLLHKTVSGFPARLGSLSIAQVTSVLASVAFAANIINVFTSAPMLHVGAWLVFIAALIAFFFGVFTFLPFLAVEFTTLPESQTHPKARAASGAAPQQYGSQQFGAQQYGSQPHGSRPDGSQPHGGMGYAGGAALGGAAAGGAAMYGAAGSQHQAFGSQGQAYGSQGQAYGSQGQPYSGAVPFDPAAQQYGSQGQAYGSQGQPYGAQDQAYGSQSQAQDFQSQAAPGTEQGAAQADALGGHSAAEPTAADGQFDAHGQSSEADQSTADGQAYLGAESAASPSFAQSEPTQAFAAGAFGAGAFGEPEPTPQSETAPGEQDAHADALNAEHAAPADESWTAPEGAPAEDTLQADDTLVTGEPVHADGPVHADDAVSAEDAASTEDAAPAFDGAPADNAAPGSEFAPADQDATAEAGHPFVASQSAWTDEPADTADDQPVVAPEAPAPDYGAPEAQTSEHTDPSAGAGTTAPVDEQERSGSMFGAAAGGTAVGGAAVAGGAALAHGNDTHEADGAGLHEPDAADAAAAEETAIPVEAAPADSDYRGGSAQADAPAGGHIRGDEQGGSENEPTQWFRMGGDSDAPAEDAAAASTYDATQGEPTQAFKPVVSQMFWFAVTEPRPAVDPVTGQEVFTVTPNEWFLALEDHGSFFKVRDAHGQEGYLNNVEGIIRG</sequence>
<feature type="region of interest" description="Disordered" evidence="1">
    <location>
        <begin position="341"/>
        <end position="367"/>
    </location>
</feature>
<dbReference type="RefSeq" id="WP_087006708.1">
    <property type="nucleotide sequence ID" value="NZ_FWFF01000012.1"/>
</dbReference>
<feature type="compositionally biased region" description="Low complexity" evidence="1">
    <location>
        <begin position="614"/>
        <end position="637"/>
    </location>
</feature>
<evidence type="ECO:0000256" key="1">
    <source>
        <dbReference type="SAM" id="MobiDB-lite"/>
    </source>
</evidence>
<proteinExistence type="predicted"/>
<reference evidence="4" key="1">
    <citation type="submission" date="2017-02" db="EMBL/GenBank/DDBJ databases">
        <authorList>
            <person name="Dridi B."/>
        </authorList>
    </citation>
    <scope>NUCLEOTIDE SEQUENCE [LARGE SCALE GENOMIC DNA]</scope>
    <source>
        <strain evidence="4">B Co 03.10</strain>
    </source>
</reference>
<evidence type="ECO:0000313" key="4">
    <source>
        <dbReference type="Proteomes" id="UP000196581"/>
    </source>
</evidence>
<feature type="compositionally biased region" description="Low complexity" evidence="1">
    <location>
        <begin position="396"/>
        <end position="464"/>
    </location>
</feature>